<dbReference type="PANTHER" id="PTHR11261:SF3">
    <property type="entry name" value="RETINOL-BINDING PROTEIN 3"/>
    <property type="match status" value="1"/>
</dbReference>
<sequence>MTADDELLSQQEVVKALNNLVVSVDKDYLHEKHREKITEQITTSLNQGDFDGHYQFHRFKRKLESLLYASSHDANFEITWRSGSESLTNAPDRVFPSTIETQLLESNIGYLGIDGDLFNEHAKSDVDNAVAYLSSATAIVIDLRSAGYVDLDVAKQFLSYFVPTGKPIATLTLAQNNTSLLVASDTGFKMGEKVPIFVVTSPFVAGSWEFVAYTLQQTSKATVVGTRTMGLSYLSTTTSLSEHINLVMTYGDLRHPSTQESWKDEGVIPDIPCEATDAVTAAFELVEKRLNSETKGK</sequence>
<dbReference type="SUPFAM" id="SSF52096">
    <property type="entry name" value="ClpP/crotonase"/>
    <property type="match status" value="1"/>
</dbReference>
<dbReference type="Gene3D" id="3.90.226.10">
    <property type="entry name" value="2-enoyl-CoA Hydratase, Chain A, domain 1"/>
    <property type="match status" value="1"/>
</dbReference>
<dbReference type="RefSeq" id="WP_163104737.1">
    <property type="nucleotide sequence ID" value="NZ_JAAAWO010000001.1"/>
</dbReference>
<name>A0A6N9THN0_9ALTE</name>
<organism evidence="2 3">
    <name type="scientific">Alteromonas genovensis</name>
    <dbReference type="NCBI Taxonomy" id="471225"/>
    <lineage>
        <taxon>Bacteria</taxon>
        <taxon>Pseudomonadati</taxon>
        <taxon>Pseudomonadota</taxon>
        <taxon>Gammaproteobacteria</taxon>
        <taxon>Alteromonadales</taxon>
        <taxon>Alteromonadaceae</taxon>
        <taxon>Alteromonas/Salinimonas group</taxon>
        <taxon>Alteromonas</taxon>
    </lineage>
</organism>
<dbReference type="GO" id="GO:0006508">
    <property type="term" value="P:proteolysis"/>
    <property type="evidence" value="ECO:0007669"/>
    <property type="project" value="InterPro"/>
</dbReference>
<protein>
    <recommendedName>
        <fullName evidence="1">Tail specific protease domain-containing protein</fullName>
    </recommendedName>
</protein>
<dbReference type="GO" id="GO:0008236">
    <property type="term" value="F:serine-type peptidase activity"/>
    <property type="evidence" value="ECO:0007669"/>
    <property type="project" value="InterPro"/>
</dbReference>
<accession>A0A6N9THN0</accession>
<dbReference type="SMART" id="SM00245">
    <property type="entry name" value="TSPc"/>
    <property type="match status" value="1"/>
</dbReference>
<evidence type="ECO:0000313" key="3">
    <source>
        <dbReference type="Proteomes" id="UP000471381"/>
    </source>
</evidence>
<evidence type="ECO:0000259" key="1">
    <source>
        <dbReference type="SMART" id="SM00245"/>
    </source>
</evidence>
<keyword evidence="3" id="KW-1185">Reference proteome</keyword>
<dbReference type="Gene3D" id="3.30.750.44">
    <property type="match status" value="1"/>
</dbReference>
<reference evidence="2 3" key="1">
    <citation type="submission" date="2020-01" db="EMBL/GenBank/DDBJ databases">
        <title>Genomes of bacteria type strains.</title>
        <authorList>
            <person name="Chen J."/>
            <person name="Zhu S."/>
            <person name="Yang J."/>
        </authorList>
    </citation>
    <scope>NUCLEOTIDE SEQUENCE [LARGE SCALE GENOMIC DNA]</scope>
    <source>
        <strain evidence="2 3">LMG 24078</strain>
    </source>
</reference>
<dbReference type="Pfam" id="PF03572">
    <property type="entry name" value="Peptidase_S41"/>
    <property type="match status" value="1"/>
</dbReference>
<feature type="domain" description="Tail specific protease" evidence="1">
    <location>
        <begin position="82"/>
        <end position="274"/>
    </location>
</feature>
<proteinExistence type="predicted"/>
<evidence type="ECO:0000313" key="2">
    <source>
        <dbReference type="EMBL" id="NDW14208.1"/>
    </source>
</evidence>
<dbReference type="InterPro" id="IPR029045">
    <property type="entry name" value="ClpP/crotonase-like_dom_sf"/>
</dbReference>
<dbReference type="Proteomes" id="UP000471381">
    <property type="component" value="Unassembled WGS sequence"/>
</dbReference>
<dbReference type="PANTHER" id="PTHR11261">
    <property type="entry name" value="INTERPHOTORECEPTOR RETINOID-BINDING PROTEIN"/>
    <property type="match status" value="1"/>
</dbReference>
<dbReference type="InterPro" id="IPR005151">
    <property type="entry name" value="Tail-specific_protease"/>
</dbReference>
<dbReference type="AlphaFoldDB" id="A0A6N9THN0"/>
<comment type="caution">
    <text evidence="2">The sequence shown here is derived from an EMBL/GenBank/DDBJ whole genome shotgun (WGS) entry which is preliminary data.</text>
</comment>
<gene>
    <name evidence="2" type="ORF">GTQ48_01500</name>
</gene>
<dbReference type="EMBL" id="JAAAWO010000001">
    <property type="protein sequence ID" value="NDW14208.1"/>
    <property type="molecule type" value="Genomic_DNA"/>
</dbReference>